<dbReference type="EMBL" id="JBHTGQ010000018">
    <property type="protein sequence ID" value="MFC7749909.1"/>
    <property type="molecule type" value="Genomic_DNA"/>
</dbReference>
<accession>A0ABW2V194</accession>
<evidence type="ECO:0000313" key="4">
    <source>
        <dbReference type="EMBL" id="MFC7749909.1"/>
    </source>
</evidence>
<comment type="similarity">
    <text evidence="1 3">Belongs to the UreD family.</text>
</comment>
<dbReference type="PANTHER" id="PTHR33643">
    <property type="entry name" value="UREASE ACCESSORY PROTEIN D"/>
    <property type="match status" value="1"/>
</dbReference>
<gene>
    <name evidence="3" type="primary">ureD</name>
    <name evidence="4" type="ORF">ACFQWB_08140</name>
</gene>
<name>A0ABW2V194_9BACL</name>
<dbReference type="InterPro" id="IPR002669">
    <property type="entry name" value="UreD"/>
</dbReference>
<evidence type="ECO:0000256" key="1">
    <source>
        <dbReference type="ARBA" id="ARBA00007177"/>
    </source>
</evidence>
<organism evidence="4 5">
    <name type="scientific">Paenibacillus thermoaerophilus</name>
    <dbReference type="NCBI Taxonomy" id="1215385"/>
    <lineage>
        <taxon>Bacteria</taxon>
        <taxon>Bacillati</taxon>
        <taxon>Bacillota</taxon>
        <taxon>Bacilli</taxon>
        <taxon>Bacillales</taxon>
        <taxon>Paenibacillaceae</taxon>
        <taxon>Paenibacillus</taxon>
    </lineage>
</organism>
<keyword evidence="5" id="KW-1185">Reference proteome</keyword>
<evidence type="ECO:0000256" key="3">
    <source>
        <dbReference type="HAMAP-Rule" id="MF_01384"/>
    </source>
</evidence>
<keyword evidence="3" id="KW-0996">Nickel insertion</keyword>
<proteinExistence type="inferred from homology"/>
<comment type="caution">
    <text evidence="4">The sequence shown here is derived from an EMBL/GenBank/DDBJ whole genome shotgun (WGS) entry which is preliminary data.</text>
</comment>
<comment type="function">
    <text evidence="3">Required for maturation of urease via the functional incorporation of the urease nickel metallocenter.</text>
</comment>
<dbReference type="RefSeq" id="WP_138788200.1">
    <property type="nucleotide sequence ID" value="NZ_JBHTGQ010000018.1"/>
</dbReference>
<keyword evidence="3" id="KW-0963">Cytoplasm</keyword>
<dbReference type="PANTHER" id="PTHR33643:SF1">
    <property type="entry name" value="UREASE ACCESSORY PROTEIN D"/>
    <property type="match status" value="1"/>
</dbReference>
<dbReference type="HAMAP" id="MF_01384">
    <property type="entry name" value="UreD"/>
    <property type="match status" value="1"/>
</dbReference>
<keyword evidence="2 3" id="KW-0143">Chaperone</keyword>
<comment type="subunit">
    <text evidence="3">UreD, UreF and UreG form a complex that acts as a GTP-hydrolysis-dependent molecular chaperone, activating the urease apoprotein by helping to assemble the nickel containing metallocenter of UreC. The UreE protein probably delivers the nickel.</text>
</comment>
<dbReference type="Proteomes" id="UP001596528">
    <property type="component" value="Unassembled WGS sequence"/>
</dbReference>
<evidence type="ECO:0000313" key="5">
    <source>
        <dbReference type="Proteomes" id="UP001596528"/>
    </source>
</evidence>
<evidence type="ECO:0000256" key="2">
    <source>
        <dbReference type="ARBA" id="ARBA00023186"/>
    </source>
</evidence>
<dbReference type="Pfam" id="PF01774">
    <property type="entry name" value="UreD"/>
    <property type="match status" value="1"/>
</dbReference>
<comment type="subcellular location">
    <subcellularLocation>
        <location evidence="3">Cytoplasm</location>
    </subcellularLocation>
</comment>
<protein>
    <recommendedName>
        <fullName evidence="3">Urease accessory protein UreD</fullName>
    </recommendedName>
</protein>
<sequence length="306" mass="33050">MPETVAALRARFVKRGRVTELAASFARSPLKLAKTFELAGGQAGVIVMDCSPGMMAGDRYEQTWEIGPEASVKVGSQSFTKVHPSGGRPSVQRLRFKVERGALLEWMPEPLMLYDGAILDSECTLELAEGAAAVMMDVVCPGRSLRGETFRYERFDSRMTVTDPSGGTIYCSRQRMEPARQHLTSPAVWGSFTHMGSLWIFSDRLRPEHGEWLHRAAERVSGLLPGSMPPPSGGIAGASRSVEPAGRLLAGASTLERRGLVLQALGTNAWEIRAALAAAWSELRGELTRELGQGRPASDRAGQAGG</sequence>
<reference evidence="5" key="1">
    <citation type="journal article" date="2019" name="Int. J. Syst. Evol. Microbiol.">
        <title>The Global Catalogue of Microorganisms (GCM) 10K type strain sequencing project: providing services to taxonomists for standard genome sequencing and annotation.</title>
        <authorList>
            <consortium name="The Broad Institute Genomics Platform"/>
            <consortium name="The Broad Institute Genome Sequencing Center for Infectious Disease"/>
            <person name="Wu L."/>
            <person name="Ma J."/>
        </authorList>
    </citation>
    <scope>NUCLEOTIDE SEQUENCE [LARGE SCALE GENOMIC DNA]</scope>
    <source>
        <strain evidence="5">JCM 18657</strain>
    </source>
</reference>